<name>A0ABP9H020_9FLAO</name>
<evidence type="ECO:0000313" key="2">
    <source>
        <dbReference type="Proteomes" id="UP001501692"/>
    </source>
</evidence>
<dbReference type="RefSeq" id="WP_345163529.1">
    <property type="nucleotide sequence ID" value="NZ_BAABJK010000002.1"/>
</dbReference>
<dbReference type="Proteomes" id="UP001501692">
    <property type="component" value="Unassembled WGS sequence"/>
</dbReference>
<keyword evidence="2" id="KW-1185">Reference proteome</keyword>
<sequence length="875" mass="101083">MTKVINNFYYLLSVFLLLISFTHSQSLDSYPLGVNNKIVIVDRTDTSKNANKPIAFGKREFFNALTESGIDFSVREEFGNVSDELVIVIGLPKDNLIKNLLGKNSNIIKAPPETVFYKRVNFNNKTTLVVGGSDSIGLMYALNELSDQIKDKGLSALENLQDTLESPENKVRGLDRFIKDDNDDAWFFSEEFWQYYIKQLAKNRFNRLTLITGYNDGKKEDFMIPVYPYFFQVPGFQNIKIKKDLNKTPANYLKQLRRIGEISHHYGLEFVFGIWGHGRSESLIDGLPETVNEYTEYCSKGMRELLKRVPEIDGIQLRVNYESGVGGFGNTADEFWKEIIYAVAKAHEDRNGQLFLDVRAKGLTPKIREWVAKTKINFSITSKYTWEGTGLPYQPLQMRKAELDLINNFDKRQRYGYADFLDDSRSFDFIYRLWGIGTNRIFTWADPDYTKRFSRSTSFGGSKGFQVTPPMARKTNTWNLFSDESKVYYKCEDQRYWAWYLLFGRLGYSTTTNPEVWQRAFKQHYGDIYPLVLNAYSAAGKVLPLITSSHLTNHPANYNWAEIESGGAIFSAHNANWLHKEKERTYQSAEPGDPGMFYIIQDYVKDVLSENIQPKITPIQLANYYKKLADEILVNLSKVNPEAIPKEFQKEFQANVTDLNITSALSMYHAEKIMASMNYVFYEETKDKGYLKLSLQYLEKAKSSWETIVDLTNKIYYSSPLFLHDNGTWEARLVEIEKDIDSITQLNGKAKQNKIREFGKTNISFSNDFDAVVPSTIKLKDTLKVIFKSVKFTKESQIPRVHYRMANMTLGAFNMKKMIWNGSDYVAKIPTENINPDFDLLVYFTSITNNEEVIIHPGIFNKKQNEPYYIVEIEE</sequence>
<evidence type="ECO:0008006" key="3">
    <source>
        <dbReference type="Google" id="ProtNLM"/>
    </source>
</evidence>
<accession>A0ABP9H020</accession>
<dbReference type="EMBL" id="BAABJK010000002">
    <property type="protein sequence ID" value="GAA4958363.1"/>
    <property type="molecule type" value="Genomic_DNA"/>
</dbReference>
<protein>
    <recommendedName>
        <fullName evidence="3">Glycosyl hydrolase family 67 N-terminus</fullName>
    </recommendedName>
</protein>
<reference evidence="2" key="1">
    <citation type="journal article" date="2019" name="Int. J. Syst. Evol. Microbiol.">
        <title>The Global Catalogue of Microorganisms (GCM) 10K type strain sequencing project: providing services to taxonomists for standard genome sequencing and annotation.</title>
        <authorList>
            <consortium name="The Broad Institute Genomics Platform"/>
            <consortium name="The Broad Institute Genome Sequencing Center for Infectious Disease"/>
            <person name="Wu L."/>
            <person name="Ma J."/>
        </authorList>
    </citation>
    <scope>NUCLEOTIDE SEQUENCE [LARGE SCALE GENOMIC DNA]</scope>
    <source>
        <strain evidence="2">JCM 18287</strain>
    </source>
</reference>
<comment type="caution">
    <text evidence="1">The sequence shown here is derived from an EMBL/GenBank/DDBJ whole genome shotgun (WGS) entry which is preliminary data.</text>
</comment>
<proteinExistence type="predicted"/>
<gene>
    <name evidence="1" type="ORF">GCM10023315_02310</name>
</gene>
<organism evidence="1 2">
    <name type="scientific">Algibacter aquimarinus</name>
    <dbReference type="NCBI Taxonomy" id="1136748"/>
    <lineage>
        <taxon>Bacteria</taxon>
        <taxon>Pseudomonadati</taxon>
        <taxon>Bacteroidota</taxon>
        <taxon>Flavobacteriia</taxon>
        <taxon>Flavobacteriales</taxon>
        <taxon>Flavobacteriaceae</taxon>
        <taxon>Algibacter</taxon>
    </lineage>
</organism>
<evidence type="ECO:0000313" key="1">
    <source>
        <dbReference type="EMBL" id="GAA4958363.1"/>
    </source>
</evidence>